<reference evidence="1 2" key="1">
    <citation type="submission" date="2015-11" db="EMBL/GenBank/DDBJ databases">
        <authorList>
            <person name="Sahl J."/>
            <person name="Wagner D."/>
            <person name="Keim P."/>
        </authorList>
    </citation>
    <scope>NUCLEOTIDE SEQUENCE [LARGE SCALE GENOMIC DNA]</scope>
    <source>
        <strain evidence="1 2">BDU18</strain>
    </source>
</reference>
<gene>
    <name evidence="1" type="ORF">WS72_05185</name>
</gene>
<comment type="caution">
    <text evidence="1">The sequence shown here is derived from an EMBL/GenBank/DDBJ whole genome shotgun (WGS) entry which is preliminary data.</text>
</comment>
<protein>
    <submittedName>
        <fullName evidence="1">Motility quorum-sensing regulator MqsR</fullName>
    </submittedName>
</protein>
<name>A0ABR5TBF8_9BURK</name>
<dbReference type="InterPro" id="IPR031451">
    <property type="entry name" value="MqsR_toxin"/>
</dbReference>
<sequence>MEKNTPHYKLATVQATVARLGAAAFTKTALDGGRAMGLTSADMLAVVAGLSSVSHRRGGNFFKSMTTYGDHTVWQDVYHAGTPNGKLAYIKITERSDGAPVIQFKEK</sequence>
<dbReference type="Pfam" id="PF15723">
    <property type="entry name" value="MqsR_toxin"/>
    <property type="match status" value="1"/>
</dbReference>
<evidence type="ECO:0000313" key="2">
    <source>
        <dbReference type="Proteomes" id="UP000070255"/>
    </source>
</evidence>
<dbReference type="Proteomes" id="UP000070255">
    <property type="component" value="Unassembled WGS sequence"/>
</dbReference>
<dbReference type="EMBL" id="LNJQ01000001">
    <property type="protein sequence ID" value="KWZ42328.1"/>
    <property type="molecule type" value="Genomic_DNA"/>
</dbReference>
<accession>A0ABR5TBF8</accession>
<keyword evidence="2" id="KW-1185">Reference proteome</keyword>
<evidence type="ECO:0000313" key="1">
    <source>
        <dbReference type="EMBL" id="KWZ42328.1"/>
    </source>
</evidence>
<dbReference type="RefSeq" id="WP_038750970.1">
    <property type="nucleotide sequence ID" value="NZ_CP013417.1"/>
</dbReference>
<dbReference type="CDD" id="cd12869">
    <property type="entry name" value="MqsR"/>
    <property type="match status" value="1"/>
</dbReference>
<proteinExistence type="predicted"/>
<organism evidence="1 2">
    <name type="scientific">Burkholderia savannae</name>
    <dbReference type="NCBI Taxonomy" id="1637837"/>
    <lineage>
        <taxon>Bacteria</taxon>
        <taxon>Pseudomonadati</taxon>
        <taxon>Pseudomonadota</taxon>
        <taxon>Betaproteobacteria</taxon>
        <taxon>Burkholderiales</taxon>
        <taxon>Burkholderiaceae</taxon>
        <taxon>Burkholderia</taxon>
        <taxon>pseudomallei group</taxon>
    </lineage>
</organism>
<dbReference type="Gene3D" id="3.30.2310.40">
    <property type="match status" value="1"/>
</dbReference>
<dbReference type="InterPro" id="IPR038493">
    <property type="entry name" value="MqsR_sf"/>
</dbReference>